<dbReference type="EMBL" id="LSYV01000007">
    <property type="protein sequence ID" value="KXZ53743.1"/>
    <property type="molecule type" value="Genomic_DNA"/>
</dbReference>
<feature type="compositionally biased region" description="Low complexity" evidence="1">
    <location>
        <begin position="1225"/>
        <end position="1236"/>
    </location>
</feature>
<evidence type="ECO:0000259" key="2">
    <source>
        <dbReference type="SMART" id="SM00219"/>
    </source>
</evidence>
<keyword evidence="4" id="KW-1185">Reference proteome</keyword>
<feature type="compositionally biased region" description="Gly residues" evidence="1">
    <location>
        <begin position="658"/>
        <end position="667"/>
    </location>
</feature>
<feature type="compositionally biased region" description="Basic residues" evidence="1">
    <location>
        <begin position="204"/>
        <end position="219"/>
    </location>
</feature>
<feature type="domain" description="Tyrosine-protein kinase catalytic" evidence="2">
    <location>
        <begin position="64"/>
        <end position="1142"/>
    </location>
</feature>
<dbReference type="InterPro" id="IPR001245">
    <property type="entry name" value="Ser-Thr/Tyr_kinase_cat_dom"/>
</dbReference>
<feature type="compositionally biased region" description="Gly residues" evidence="1">
    <location>
        <begin position="388"/>
        <end position="401"/>
    </location>
</feature>
<evidence type="ECO:0000313" key="4">
    <source>
        <dbReference type="Proteomes" id="UP000075714"/>
    </source>
</evidence>
<dbReference type="PROSITE" id="PS00109">
    <property type="entry name" value="PROTEIN_KINASE_TYR"/>
    <property type="match status" value="1"/>
</dbReference>
<feature type="compositionally biased region" description="Low complexity" evidence="1">
    <location>
        <begin position="272"/>
        <end position="296"/>
    </location>
</feature>
<dbReference type="Pfam" id="PF07714">
    <property type="entry name" value="PK_Tyr_Ser-Thr"/>
    <property type="match status" value="2"/>
</dbReference>
<sequence length="1236" mass="123353">MARSSQNHALSALSRFSAQLRKNEDISVREGSRHGYVRANSGRDVSVRAGKALSTVAPPLFKELSDLKPAERGRLATALHGIWQQQQRVVVKVVSHRMDCSFMLEQVGEVWSRLAHPNIVACSVADTFPASAVTSLPHVAELVPRPTDAEAVLQTWLVLERCDNGSLACVLAQRAALQAAARRAVTASAGPAADGKGSSPAKYIARRLGRFSRPSRGRRRSTETADDGPNTNTSSVAGGDGKGEVTSSAPAEPSLASEASPAGDTSAGEALQSPSPQTQPSPASQPASMGSQQSSLVKQLTALGAATAGEEGAEAGLPGLLSVSEILSIAHDVASGLAYLHSLDLCHGDLRAENVMMQTVVLPSSARSLPTAAGGPGNPGCDVQAADGAGGDGDAGDGGGMSMDPEVPDNAAAASGVELRGGSAGGAIPAHGRTPSGVDDVLVAMYNSGNSDVADPYGGAGGPRRQHTYVSSYAGTMTASVAAADSSAHAWSSSLRHSAGYMSGSTFASTVTTGLAAHATGGVGGVHFRMSGFDPSSVDEKVGLTAPYVSGTAGAAPAPQQPAFGTATSGRAGGSVHGGGGGGGGSHRGGGPGAGGGDGGSVQTRQLPNLLPSPALAPGAAAGGEGSGGPQPAPAADGALVSPFAAHALARTSSLGPRGQGPSGAGAGPATPGMQLGHGGTPFVRKPSTNSLSGNQPNSANDMSAMSKTLSGLTAWPESPQEGRNVSHLSAAGAADRSSVSSGAGGLSRSIAASSLGAATPPRKPTIVGGLKTALTAPDAAARPSPARQPAAGAAAAAGEYPRQGSSPGPLPEPRRDVNDGAASRGLAAASTPAASGGVGPNLALRSVATSGVGGSQAGAAVRFPECSLPDDSRSTGGPAVQAVLARTVATARLPGDPEEILDPAVITPRIIAVHAIDSPITRISSPARSQLVGCSPPEDGLTSGPASGPASRPASSPETDAGSNPATPTAHGVESSDRSRTSVGLVCTIAGRNSRRCSAPPVVALPVIRKVAKLTDPWLSLACLPADIAGGAWSPEAAAAVGAVSGADISHLPPELLLSGRLHPASDVYSLGVLMWRMLSPSGEAPYSKLLPAEVAYKVVACGMRPAFSPVIPEQLRRLVEDCWQSDPAARPSVQQLLSRLADLQPHAAALQRQWRERQTLFGAVATMPISAVAVLPLRGEHNEIAARWAEVAGIRLQRSNSLSWGGAGGRGGAGASGGGAGGPQQQQQQQRRGA</sequence>
<feature type="region of interest" description="Disordered" evidence="1">
    <location>
        <begin position="552"/>
        <end position="638"/>
    </location>
</feature>
<dbReference type="InterPro" id="IPR020635">
    <property type="entry name" value="Tyr_kinase_cat_dom"/>
</dbReference>
<dbReference type="OrthoDB" id="551108at2759"/>
<feature type="region of interest" description="Disordered" evidence="1">
    <location>
        <begin position="928"/>
        <end position="979"/>
    </location>
</feature>
<feature type="region of interest" description="Disordered" evidence="1">
    <location>
        <begin position="1205"/>
        <end position="1236"/>
    </location>
</feature>
<evidence type="ECO:0000256" key="1">
    <source>
        <dbReference type="SAM" id="MobiDB-lite"/>
    </source>
</evidence>
<evidence type="ECO:0000313" key="3">
    <source>
        <dbReference type="EMBL" id="KXZ53743.1"/>
    </source>
</evidence>
<name>A0A150GVF5_GONPE</name>
<feature type="compositionally biased region" description="Low complexity" evidence="1">
    <location>
        <begin position="552"/>
        <end position="570"/>
    </location>
</feature>
<dbReference type="SMART" id="SM00219">
    <property type="entry name" value="TyrKc"/>
    <property type="match status" value="1"/>
</dbReference>
<feature type="compositionally biased region" description="Low complexity" evidence="1">
    <location>
        <begin position="607"/>
        <end position="620"/>
    </location>
</feature>
<dbReference type="PANTHER" id="PTHR44329:SF289">
    <property type="entry name" value="SERINE_THREONINE-PROTEIN KINASE VIK"/>
    <property type="match status" value="1"/>
</dbReference>
<accession>A0A150GVF5</accession>
<feature type="region of interest" description="Disordered" evidence="1">
    <location>
        <begin position="653"/>
        <end position="704"/>
    </location>
</feature>
<dbReference type="STRING" id="33097.A0A150GVF5"/>
<dbReference type="InterPro" id="IPR051681">
    <property type="entry name" value="Ser/Thr_Kinases-Pseudokinases"/>
</dbReference>
<dbReference type="Gene3D" id="1.10.510.10">
    <property type="entry name" value="Transferase(Phosphotransferase) domain 1"/>
    <property type="match status" value="2"/>
</dbReference>
<dbReference type="InterPro" id="IPR008266">
    <property type="entry name" value="Tyr_kinase_AS"/>
</dbReference>
<feature type="region of interest" description="Disordered" evidence="1">
    <location>
        <begin position="778"/>
        <end position="840"/>
    </location>
</feature>
<dbReference type="Proteomes" id="UP000075714">
    <property type="component" value="Unassembled WGS sequence"/>
</dbReference>
<dbReference type="InterPro" id="IPR011009">
    <property type="entry name" value="Kinase-like_dom_sf"/>
</dbReference>
<feature type="compositionally biased region" description="Gly residues" evidence="1">
    <location>
        <begin position="1207"/>
        <end position="1224"/>
    </location>
</feature>
<comment type="caution">
    <text evidence="3">The sequence shown here is derived from an EMBL/GenBank/DDBJ whole genome shotgun (WGS) entry which is preliminary data.</text>
</comment>
<dbReference type="PANTHER" id="PTHR44329">
    <property type="entry name" value="SERINE/THREONINE-PROTEIN KINASE TNNI3K-RELATED"/>
    <property type="match status" value="1"/>
</dbReference>
<feature type="compositionally biased region" description="Polar residues" evidence="1">
    <location>
        <begin position="687"/>
        <end position="704"/>
    </location>
</feature>
<organism evidence="3 4">
    <name type="scientific">Gonium pectorale</name>
    <name type="common">Green alga</name>
    <dbReference type="NCBI Taxonomy" id="33097"/>
    <lineage>
        <taxon>Eukaryota</taxon>
        <taxon>Viridiplantae</taxon>
        <taxon>Chlorophyta</taxon>
        <taxon>core chlorophytes</taxon>
        <taxon>Chlorophyceae</taxon>
        <taxon>CS clade</taxon>
        <taxon>Chlamydomonadales</taxon>
        <taxon>Volvocaceae</taxon>
        <taxon>Gonium</taxon>
    </lineage>
</organism>
<dbReference type="GO" id="GO:0004674">
    <property type="term" value="F:protein serine/threonine kinase activity"/>
    <property type="evidence" value="ECO:0007669"/>
    <property type="project" value="TreeGrafter"/>
</dbReference>
<proteinExistence type="predicted"/>
<dbReference type="GO" id="GO:0004713">
    <property type="term" value="F:protein tyrosine kinase activity"/>
    <property type="evidence" value="ECO:0007669"/>
    <property type="project" value="InterPro"/>
</dbReference>
<feature type="region of interest" description="Disordered" evidence="1">
    <location>
        <begin position="187"/>
        <end position="296"/>
    </location>
</feature>
<gene>
    <name evidence="3" type="ORF">GPECTOR_6g660</name>
</gene>
<feature type="compositionally biased region" description="Low complexity" evidence="1">
    <location>
        <begin position="247"/>
        <end position="262"/>
    </location>
</feature>
<protein>
    <recommendedName>
        <fullName evidence="2">Tyrosine-protein kinase catalytic domain-containing protein</fullName>
    </recommendedName>
</protein>
<feature type="region of interest" description="Disordered" evidence="1">
    <location>
        <begin position="368"/>
        <end position="409"/>
    </location>
</feature>
<feature type="compositionally biased region" description="Low complexity" evidence="1">
    <location>
        <begin position="944"/>
        <end position="958"/>
    </location>
</feature>
<reference evidence="4" key="1">
    <citation type="journal article" date="2016" name="Nat. Commun.">
        <title>The Gonium pectorale genome demonstrates co-option of cell cycle regulation during the evolution of multicellularity.</title>
        <authorList>
            <person name="Hanschen E.R."/>
            <person name="Marriage T.N."/>
            <person name="Ferris P.J."/>
            <person name="Hamaji T."/>
            <person name="Toyoda A."/>
            <person name="Fujiyama A."/>
            <person name="Neme R."/>
            <person name="Noguchi H."/>
            <person name="Minakuchi Y."/>
            <person name="Suzuki M."/>
            <person name="Kawai-Toyooka H."/>
            <person name="Smith D.R."/>
            <person name="Sparks H."/>
            <person name="Anderson J."/>
            <person name="Bakaric R."/>
            <person name="Luria V."/>
            <person name="Karger A."/>
            <person name="Kirschner M.W."/>
            <person name="Durand P.M."/>
            <person name="Michod R.E."/>
            <person name="Nozaki H."/>
            <person name="Olson B.J."/>
        </authorList>
    </citation>
    <scope>NUCLEOTIDE SEQUENCE [LARGE SCALE GENOMIC DNA]</scope>
    <source>
        <strain evidence="4">NIES-2863</strain>
    </source>
</reference>
<dbReference type="AlphaFoldDB" id="A0A150GVF5"/>
<dbReference type="SUPFAM" id="SSF56112">
    <property type="entry name" value="Protein kinase-like (PK-like)"/>
    <property type="match status" value="2"/>
</dbReference>
<feature type="compositionally biased region" description="Low complexity" evidence="1">
    <location>
        <begin position="778"/>
        <end position="798"/>
    </location>
</feature>
<feature type="compositionally biased region" description="Gly residues" evidence="1">
    <location>
        <begin position="571"/>
        <end position="600"/>
    </location>
</feature>